<dbReference type="KEGG" id="vda:VDAG_09208"/>
<dbReference type="InParanoid" id="G2XFT4"/>
<accession>G2XFT4</accession>
<dbReference type="eggNOG" id="ENOG502RQW7">
    <property type="taxonomic scope" value="Eukaryota"/>
</dbReference>
<dbReference type="OMA" id="QNIGRMW"/>
<dbReference type="RefSeq" id="XP_009653805.1">
    <property type="nucleotide sequence ID" value="XM_009655510.1"/>
</dbReference>
<organism evidence="2 3">
    <name type="scientific">Verticillium dahliae (strain VdLs.17 / ATCC MYA-4575 / FGSC 10137)</name>
    <name type="common">Verticillium wilt</name>
    <dbReference type="NCBI Taxonomy" id="498257"/>
    <lineage>
        <taxon>Eukaryota</taxon>
        <taxon>Fungi</taxon>
        <taxon>Dikarya</taxon>
        <taxon>Ascomycota</taxon>
        <taxon>Pezizomycotina</taxon>
        <taxon>Sordariomycetes</taxon>
        <taxon>Hypocreomycetidae</taxon>
        <taxon>Glomerellales</taxon>
        <taxon>Plectosphaerellaceae</taxon>
        <taxon>Verticillium</taxon>
    </lineage>
</organism>
<name>G2XFT4_VERDV</name>
<dbReference type="HOGENOM" id="CLU_176442_0_0_1"/>
<dbReference type="Proteomes" id="UP000001611">
    <property type="component" value="Chromosome 4"/>
</dbReference>
<keyword evidence="3" id="KW-1185">Reference proteome</keyword>
<evidence type="ECO:0000256" key="1">
    <source>
        <dbReference type="SAM" id="MobiDB-lite"/>
    </source>
</evidence>
<dbReference type="GeneID" id="20710671"/>
<reference evidence="2 3" key="1">
    <citation type="submission" date="2008-03" db="EMBL/GenBank/DDBJ databases">
        <title>The Genome Sequence of Verticillium dahliae VdLs.17.</title>
        <authorList>
            <consortium name="The Broad Institute Genome Sequencing Platform"/>
            <person name="Ma L.-J.J."/>
            <person name="Klosterman S.J."/>
            <person name="Subbarao K."/>
            <person name="Dobinson K."/>
            <person name="Veronese P."/>
            <person name="Kang S."/>
            <person name="Gold S.E."/>
            <person name="Young S."/>
            <person name="Jaffe D."/>
            <person name="Gnerre S."/>
            <person name="Berlin A."/>
            <person name="Heiman D."/>
            <person name="Hepburn T."/>
            <person name="Sykes S."/>
            <person name="Alvarado L."/>
            <person name="Kodira C.D."/>
            <person name="Lander E."/>
            <person name="Galagan J."/>
            <person name="Nusbaum C."/>
            <person name="Birren B."/>
        </authorList>
    </citation>
    <scope>NUCLEOTIDE SEQUENCE [LARGE SCALE GENOMIC DNA]</scope>
    <source>
        <strain evidence="3">VdLs.17 / ATCC MYA-4575 / FGSC 10137</strain>
    </source>
</reference>
<feature type="region of interest" description="Disordered" evidence="1">
    <location>
        <begin position="41"/>
        <end position="70"/>
    </location>
</feature>
<evidence type="ECO:0008006" key="4">
    <source>
        <dbReference type="Google" id="ProtNLM"/>
    </source>
</evidence>
<dbReference type="AlphaFoldDB" id="G2XFT4"/>
<dbReference type="EMBL" id="DS572717">
    <property type="protein sequence ID" value="EGY18682.1"/>
    <property type="molecule type" value="Genomic_DNA"/>
</dbReference>
<proteinExistence type="predicted"/>
<gene>
    <name evidence="2" type="ORF">VDAG_09208</name>
</gene>
<evidence type="ECO:0000313" key="2">
    <source>
        <dbReference type="EMBL" id="EGY18682.1"/>
    </source>
</evidence>
<sequence>MNQSTQALQKRLSEAIAEHGKKQEELNEILEFLETIDNADLDQMSGSASSARNRRRKAKTQTVRDEKDRYEKKRDDLEVAMARMLEKIYEIKEALNSEAH</sequence>
<protein>
    <recommendedName>
        <fullName evidence="4">BZIP domain-containing protein</fullName>
    </recommendedName>
</protein>
<evidence type="ECO:0000313" key="3">
    <source>
        <dbReference type="Proteomes" id="UP000001611"/>
    </source>
</evidence>